<comment type="caution">
    <text evidence="1">The sequence shown here is derived from an EMBL/GenBank/DDBJ whole genome shotgun (WGS) entry which is preliminary data.</text>
</comment>
<dbReference type="AlphaFoldDB" id="A0AAV7IZP3"/>
<protein>
    <submittedName>
        <fullName evidence="1">Uncharacterized protein</fullName>
    </submittedName>
</protein>
<sequence>MAFYKDYYSDLWELNLSTMTWKNIDNRGSLIPRAFETYSVTVSPAGQLFTFGGSPGSTREIKFSVVLVFTQFGLLFRNSQTFVGSLFFTT</sequence>
<name>A0AAV7IZP3_COTGL</name>
<organism evidence="1 2">
    <name type="scientific">Cotesia glomerata</name>
    <name type="common">Lepidopteran parasitic wasp</name>
    <name type="synonym">Apanteles glomeratus</name>
    <dbReference type="NCBI Taxonomy" id="32391"/>
    <lineage>
        <taxon>Eukaryota</taxon>
        <taxon>Metazoa</taxon>
        <taxon>Ecdysozoa</taxon>
        <taxon>Arthropoda</taxon>
        <taxon>Hexapoda</taxon>
        <taxon>Insecta</taxon>
        <taxon>Pterygota</taxon>
        <taxon>Neoptera</taxon>
        <taxon>Endopterygota</taxon>
        <taxon>Hymenoptera</taxon>
        <taxon>Apocrita</taxon>
        <taxon>Ichneumonoidea</taxon>
        <taxon>Braconidae</taxon>
        <taxon>Microgastrinae</taxon>
        <taxon>Cotesia</taxon>
    </lineage>
</organism>
<accession>A0AAV7IZP3</accession>
<dbReference type="EMBL" id="JAHXZJ010000374">
    <property type="protein sequence ID" value="KAH0561325.1"/>
    <property type="molecule type" value="Genomic_DNA"/>
</dbReference>
<gene>
    <name evidence="1" type="ORF">KQX54_016216</name>
</gene>
<dbReference type="InterPro" id="IPR011043">
    <property type="entry name" value="Gal_Oxase/kelch_b-propeller"/>
</dbReference>
<keyword evidence="2" id="KW-1185">Reference proteome</keyword>
<dbReference type="InterPro" id="IPR015915">
    <property type="entry name" value="Kelch-typ_b-propeller"/>
</dbReference>
<reference evidence="1 2" key="1">
    <citation type="journal article" date="2021" name="J. Hered.">
        <title>A chromosome-level genome assembly of the parasitoid wasp, Cotesia glomerata (Hymenoptera: Braconidae).</title>
        <authorList>
            <person name="Pinto B.J."/>
            <person name="Weis J.J."/>
            <person name="Gamble T."/>
            <person name="Ode P.J."/>
            <person name="Paul R."/>
            <person name="Zaspel J.M."/>
        </authorList>
    </citation>
    <scope>NUCLEOTIDE SEQUENCE [LARGE SCALE GENOMIC DNA]</scope>
    <source>
        <strain evidence="1">CgM1</strain>
    </source>
</reference>
<evidence type="ECO:0000313" key="1">
    <source>
        <dbReference type="EMBL" id="KAH0561325.1"/>
    </source>
</evidence>
<dbReference type="Gene3D" id="2.120.10.80">
    <property type="entry name" value="Kelch-type beta propeller"/>
    <property type="match status" value="1"/>
</dbReference>
<proteinExistence type="predicted"/>
<dbReference type="Proteomes" id="UP000826195">
    <property type="component" value="Unassembled WGS sequence"/>
</dbReference>
<dbReference type="SUPFAM" id="SSF50965">
    <property type="entry name" value="Galactose oxidase, central domain"/>
    <property type="match status" value="1"/>
</dbReference>
<evidence type="ECO:0000313" key="2">
    <source>
        <dbReference type="Proteomes" id="UP000826195"/>
    </source>
</evidence>